<evidence type="ECO:0000259" key="2">
    <source>
        <dbReference type="PROSITE" id="PS50041"/>
    </source>
</evidence>
<dbReference type="Gene3D" id="3.10.100.10">
    <property type="entry name" value="Mannose-Binding Protein A, subunit A"/>
    <property type="match status" value="1"/>
</dbReference>
<dbReference type="KEGG" id="osn:118762914"/>
<dbReference type="PANTHER" id="PTHR22802">
    <property type="entry name" value="C-TYPE LECTIN SUPERFAMILY MEMBER"/>
    <property type="match status" value="1"/>
</dbReference>
<dbReference type="RefSeq" id="XP_036357833.1">
    <property type="nucleotide sequence ID" value="XM_036501940.1"/>
</dbReference>
<name>A0A7E6ER85_9MOLL</name>
<feature type="domain" description="C-type lectin" evidence="2">
    <location>
        <begin position="45"/>
        <end position="156"/>
    </location>
</feature>
<protein>
    <submittedName>
        <fullName evidence="4 5">Uncharacterized protein LOC118762914</fullName>
    </submittedName>
</protein>
<proteinExistence type="predicted"/>
<dbReference type="InterPro" id="IPR016186">
    <property type="entry name" value="C-type_lectin-like/link_sf"/>
</dbReference>
<dbReference type="RefSeq" id="XP_036357832.1">
    <property type="nucleotide sequence ID" value="XM_036501939.1"/>
</dbReference>
<evidence type="ECO:0000313" key="6">
    <source>
        <dbReference type="RefSeq" id="XP_036357833.1"/>
    </source>
</evidence>
<keyword evidence="3" id="KW-1185">Reference proteome</keyword>
<organism evidence="3 6">
    <name type="scientific">Octopus sinensis</name>
    <name type="common">East Asian common octopus</name>
    <dbReference type="NCBI Taxonomy" id="2607531"/>
    <lineage>
        <taxon>Eukaryota</taxon>
        <taxon>Metazoa</taxon>
        <taxon>Spiralia</taxon>
        <taxon>Lophotrochozoa</taxon>
        <taxon>Mollusca</taxon>
        <taxon>Cephalopoda</taxon>
        <taxon>Coleoidea</taxon>
        <taxon>Octopodiformes</taxon>
        <taxon>Octopoda</taxon>
        <taxon>Incirrata</taxon>
        <taxon>Octopodidae</taxon>
        <taxon>Octopus</taxon>
    </lineage>
</organism>
<dbReference type="InterPro" id="IPR016187">
    <property type="entry name" value="CTDL_fold"/>
</dbReference>
<dbReference type="InterPro" id="IPR001304">
    <property type="entry name" value="C-type_lectin-like"/>
</dbReference>
<evidence type="ECO:0000256" key="1">
    <source>
        <dbReference type="SAM" id="SignalP"/>
    </source>
</evidence>
<dbReference type="SMART" id="SM00034">
    <property type="entry name" value="CLECT"/>
    <property type="match status" value="1"/>
</dbReference>
<reference evidence="4 5" key="1">
    <citation type="submission" date="2025-08" db="UniProtKB">
        <authorList>
            <consortium name="RefSeq"/>
        </authorList>
    </citation>
    <scope>IDENTIFICATION</scope>
</reference>
<dbReference type="RefSeq" id="XP_036357831.1">
    <property type="nucleotide sequence ID" value="XM_036501938.1"/>
</dbReference>
<feature type="signal peptide" evidence="1">
    <location>
        <begin position="1"/>
        <end position="21"/>
    </location>
</feature>
<dbReference type="Proteomes" id="UP000515154">
    <property type="component" value="Linkage group LG4"/>
</dbReference>
<sequence length="245" mass="28547">MAISLWITIYCMFGILKTTDCLNKCDEEVSTCKGTKPFQKVYFDSTDSCYYDFNVNSSYYEAKTSCEEMGAHLLTIESEEEQTFVVTKLSIRKSGRWLALEKIGNEWIWYYNNIQKNLNFSKLLRESGVQENVRAFTQYNQWQPESVEAMHPFVCEFDIKADPKAQTVQYTNSKSNITFVTFIKSGNFIQNTLLCGNFCLQTACCTVYRFDSVKYKCELYQEDFTSKTELICTEKYITCYSKITN</sequence>
<dbReference type="AlphaFoldDB" id="A0A7E6ER85"/>
<gene>
    <name evidence="4 5 6" type="primary">LOC118762914</name>
</gene>
<dbReference type="PROSITE" id="PS50041">
    <property type="entry name" value="C_TYPE_LECTIN_2"/>
    <property type="match status" value="1"/>
</dbReference>
<feature type="chain" id="PRO_5045019816" evidence="1">
    <location>
        <begin position="22"/>
        <end position="245"/>
    </location>
</feature>
<evidence type="ECO:0000313" key="4">
    <source>
        <dbReference type="RefSeq" id="XP_036357831.1"/>
    </source>
</evidence>
<dbReference type="InterPro" id="IPR051004">
    <property type="entry name" value="DC-SIGN_domain-containing"/>
</dbReference>
<dbReference type="SUPFAM" id="SSF56436">
    <property type="entry name" value="C-type lectin-like"/>
    <property type="match status" value="1"/>
</dbReference>
<dbReference type="PANTHER" id="PTHR22802:SF396">
    <property type="entry name" value="C-TYPE LECTIN DOMAIN-CONTAINING PROTEIN"/>
    <property type="match status" value="1"/>
</dbReference>
<dbReference type="Pfam" id="PF00059">
    <property type="entry name" value="Lectin_C"/>
    <property type="match status" value="1"/>
</dbReference>
<keyword evidence="1" id="KW-0732">Signal</keyword>
<accession>A0A7E6ER85</accession>
<dbReference type="CDD" id="cd00037">
    <property type="entry name" value="CLECT"/>
    <property type="match status" value="1"/>
</dbReference>
<evidence type="ECO:0000313" key="5">
    <source>
        <dbReference type="RefSeq" id="XP_036357832.1"/>
    </source>
</evidence>
<evidence type="ECO:0000313" key="3">
    <source>
        <dbReference type="Proteomes" id="UP000515154"/>
    </source>
</evidence>